<dbReference type="KEGG" id="uth:DKZ56_04880"/>
<dbReference type="RefSeq" id="WP_208651642.1">
    <property type="nucleotide sequence ID" value="NZ_CP036528.1"/>
</dbReference>
<organism evidence="2 3">
    <name type="scientific">Ureibacillus thermophilus</name>
    <dbReference type="NCBI Taxonomy" id="367743"/>
    <lineage>
        <taxon>Bacteria</taxon>
        <taxon>Bacillati</taxon>
        <taxon>Bacillota</taxon>
        <taxon>Bacilli</taxon>
        <taxon>Bacillales</taxon>
        <taxon>Caryophanaceae</taxon>
        <taxon>Ureibacillus</taxon>
    </lineage>
</organism>
<dbReference type="PIRSF" id="PIRSF007510">
    <property type="entry name" value="UCP007510"/>
    <property type="match status" value="1"/>
</dbReference>
<dbReference type="SUPFAM" id="SSF110710">
    <property type="entry name" value="TTHA0583/YokD-like"/>
    <property type="match status" value="1"/>
</dbReference>
<keyword evidence="3" id="KW-1185">Reference proteome</keyword>
<dbReference type="Gene3D" id="3.40.50.10360">
    <property type="entry name" value="Hypothetical protein TT1679"/>
    <property type="match status" value="1"/>
</dbReference>
<gene>
    <name evidence="2" type="ORF">DKZ56_04880</name>
</gene>
<dbReference type="EMBL" id="CP036528">
    <property type="protein sequence ID" value="QBK25252.1"/>
    <property type="molecule type" value="Genomic_DNA"/>
</dbReference>
<dbReference type="Pfam" id="PF04260">
    <property type="entry name" value="DUF436"/>
    <property type="match status" value="1"/>
</dbReference>
<dbReference type="InterPro" id="IPR006340">
    <property type="entry name" value="DUF436"/>
</dbReference>
<comment type="similarity">
    <text evidence="1">Belongs to the UPF0340 family.</text>
</comment>
<evidence type="ECO:0000313" key="3">
    <source>
        <dbReference type="Proteomes" id="UP000291151"/>
    </source>
</evidence>
<dbReference type="AlphaFoldDB" id="A0A4P6UUM1"/>
<reference evidence="2 3" key="1">
    <citation type="submission" date="2019-02" db="EMBL/GenBank/DDBJ databases">
        <title>Ureibacillus thermophilus.</title>
        <authorList>
            <person name="Sunny J.S."/>
            <person name="Natarajan A."/>
            <person name="Saleena L.M."/>
        </authorList>
    </citation>
    <scope>NUCLEOTIDE SEQUENCE [LARGE SCALE GENOMIC DNA]</scope>
    <source>
        <strain evidence="2 3">LM102</strain>
    </source>
</reference>
<dbReference type="Proteomes" id="UP000291151">
    <property type="component" value="Chromosome"/>
</dbReference>
<dbReference type="InterPro" id="IPR028345">
    <property type="entry name" value="Antibiotic_NAT-like"/>
</dbReference>
<evidence type="ECO:0000256" key="1">
    <source>
        <dbReference type="HAMAP-Rule" id="MF_00800"/>
    </source>
</evidence>
<protein>
    <recommendedName>
        <fullName evidence="1">UPF0340 protein DKZ56_04880</fullName>
    </recommendedName>
</protein>
<sequence length="188" mass="20398">MVLETIQNQLSQLLSEFEEQVELLPGQLFVVGCSTSEIKGSKIGTAGSMEIAKVLYEELNAFAKRHGVYLVFQGCEHINRALTLEQEAAEKYGLEPVSVIPVQNAGGSMSAYAYRKLKKPVVVENIRAHAGIDIGQTLIGMHLKEVAVPVRTSVRQIGEAIVSAAKTRPKLIGGSRAVYELEKGTSCQ</sequence>
<accession>A0A4P6UUM1</accession>
<evidence type="ECO:0000313" key="2">
    <source>
        <dbReference type="EMBL" id="QBK25252.1"/>
    </source>
</evidence>
<name>A0A4P6UUM1_9BACL</name>
<dbReference type="HAMAP" id="MF_00800">
    <property type="entry name" value="UPF0340"/>
    <property type="match status" value="1"/>
</dbReference>
<dbReference type="NCBIfam" id="TIGR01440">
    <property type="entry name" value="TIGR01440 family protein"/>
    <property type="match status" value="1"/>
</dbReference>
<proteinExistence type="inferred from homology"/>